<dbReference type="AlphaFoldDB" id="A0A7K0DHS4"/>
<sequence length="199" mass="22878">MAMLEWSADPEMPITEDRYLALPEEAQRSIEVVGGRITFSRNENRHHNRVARRLADRFDAARPADTATGVLTGYEMRYTTSHPGISGFSFRRPDVIVYRCFDDDRELMTSDVLLVAEVVPSDSRAAEIAEKYAEYAHEGIRTHLVVHLDADRHIETIREYRLDRAGRTYRLADTHQERLVLTDPFPVAFAFADLDARIR</sequence>
<accession>A0A7K0DHS4</accession>
<gene>
    <name evidence="2" type="ORF">NRB56_07240</name>
</gene>
<dbReference type="InterPro" id="IPR011335">
    <property type="entry name" value="Restrct_endonuc-II-like"/>
</dbReference>
<dbReference type="Proteomes" id="UP000431401">
    <property type="component" value="Unassembled WGS sequence"/>
</dbReference>
<dbReference type="Pfam" id="PF05685">
    <property type="entry name" value="Uma2"/>
    <property type="match status" value="1"/>
</dbReference>
<dbReference type="RefSeq" id="WP_153339108.1">
    <property type="nucleotide sequence ID" value="NZ_WEGI01000002.1"/>
</dbReference>
<protein>
    <recommendedName>
        <fullName evidence="1">Putative restriction endonuclease domain-containing protein</fullName>
    </recommendedName>
</protein>
<proteinExistence type="predicted"/>
<comment type="caution">
    <text evidence="2">The sequence shown here is derived from an EMBL/GenBank/DDBJ whole genome shotgun (WGS) entry which is preliminary data.</text>
</comment>
<evidence type="ECO:0000313" key="3">
    <source>
        <dbReference type="Proteomes" id="UP000431401"/>
    </source>
</evidence>
<name>A0A7K0DHS4_9NOCA</name>
<dbReference type="Gene3D" id="3.90.1570.10">
    <property type="entry name" value="tt1808, chain A"/>
    <property type="match status" value="1"/>
</dbReference>
<organism evidence="2 3">
    <name type="scientific">Nocardia aurantia</name>
    <dbReference type="NCBI Taxonomy" id="2585199"/>
    <lineage>
        <taxon>Bacteria</taxon>
        <taxon>Bacillati</taxon>
        <taxon>Actinomycetota</taxon>
        <taxon>Actinomycetes</taxon>
        <taxon>Mycobacteriales</taxon>
        <taxon>Nocardiaceae</taxon>
        <taxon>Nocardia</taxon>
    </lineage>
</organism>
<evidence type="ECO:0000313" key="2">
    <source>
        <dbReference type="EMBL" id="MQY25168.1"/>
    </source>
</evidence>
<evidence type="ECO:0000259" key="1">
    <source>
        <dbReference type="Pfam" id="PF05685"/>
    </source>
</evidence>
<dbReference type="OrthoDB" id="9799703at2"/>
<dbReference type="InterPro" id="IPR012296">
    <property type="entry name" value="Nuclease_put_TT1808"/>
</dbReference>
<dbReference type="EMBL" id="WEGI01000002">
    <property type="protein sequence ID" value="MQY25168.1"/>
    <property type="molecule type" value="Genomic_DNA"/>
</dbReference>
<keyword evidence="3" id="KW-1185">Reference proteome</keyword>
<reference evidence="2 3" key="1">
    <citation type="submission" date="2019-10" db="EMBL/GenBank/DDBJ databases">
        <title>Nocardia macrotermitis sp. nov. and Nocardia aurantia sp. nov., isolated from the gut of fungus growing-termite Macrotermes natalensis.</title>
        <authorList>
            <person name="Benndorf R."/>
            <person name="Schwitalla J."/>
            <person name="Martin K."/>
            <person name="De Beer W."/>
            <person name="Kaster A.-K."/>
            <person name="Vollmers J."/>
            <person name="Poulsen M."/>
            <person name="Beemelmanns C."/>
        </authorList>
    </citation>
    <scope>NUCLEOTIDE SEQUENCE [LARGE SCALE GENOMIC DNA]</scope>
    <source>
        <strain evidence="2 3">RB56</strain>
    </source>
</reference>
<dbReference type="CDD" id="cd06260">
    <property type="entry name" value="DUF820-like"/>
    <property type="match status" value="1"/>
</dbReference>
<feature type="domain" description="Putative restriction endonuclease" evidence="1">
    <location>
        <begin position="18"/>
        <end position="190"/>
    </location>
</feature>
<dbReference type="InterPro" id="IPR008538">
    <property type="entry name" value="Uma2"/>
</dbReference>
<dbReference type="SUPFAM" id="SSF52980">
    <property type="entry name" value="Restriction endonuclease-like"/>
    <property type="match status" value="1"/>
</dbReference>